<evidence type="ECO:0000313" key="1">
    <source>
        <dbReference type="Proteomes" id="UP000887565"/>
    </source>
</evidence>
<proteinExistence type="predicted"/>
<evidence type="ECO:0000313" key="2">
    <source>
        <dbReference type="WBParaSite" id="nRc.2.0.1.t34996-RA"/>
    </source>
</evidence>
<keyword evidence="1" id="KW-1185">Reference proteome</keyword>
<dbReference type="WBParaSite" id="nRc.2.0.1.t34996-RA">
    <property type="protein sequence ID" value="nRc.2.0.1.t34996-RA"/>
    <property type="gene ID" value="nRc.2.0.1.g34996"/>
</dbReference>
<dbReference type="Proteomes" id="UP000887565">
    <property type="component" value="Unplaced"/>
</dbReference>
<name>A0A915K8I1_ROMCU</name>
<organism evidence="1 2">
    <name type="scientific">Romanomermis culicivorax</name>
    <name type="common">Nematode worm</name>
    <dbReference type="NCBI Taxonomy" id="13658"/>
    <lineage>
        <taxon>Eukaryota</taxon>
        <taxon>Metazoa</taxon>
        <taxon>Ecdysozoa</taxon>
        <taxon>Nematoda</taxon>
        <taxon>Enoplea</taxon>
        <taxon>Dorylaimia</taxon>
        <taxon>Mermithida</taxon>
        <taxon>Mermithoidea</taxon>
        <taxon>Mermithidae</taxon>
        <taxon>Romanomermis</taxon>
    </lineage>
</organism>
<sequence length="69" mass="8424">MYDRKNIQTFETYRAVKSELVVFYGRVDFEVDITRKIDNDKSMTKYDVLKEKLYTYTIDSYRLQNHQKA</sequence>
<reference evidence="2" key="1">
    <citation type="submission" date="2022-11" db="UniProtKB">
        <authorList>
            <consortium name="WormBaseParasite"/>
        </authorList>
    </citation>
    <scope>IDENTIFICATION</scope>
</reference>
<protein>
    <submittedName>
        <fullName evidence="2">Uncharacterized protein</fullName>
    </submittedName>
</protein>
<dbReference type="AlphaFoldDB" id="A0A915K8I1"/>
<accession>A0A915K8I1</accession>